<gene>
    <name evidence="4" type="ORF">BZG36_00184</name>
</gene>
<accession>A0A261Y879</accession>
<dbReference type="InterPro" id="IPR036291">
    <property type="entry name" value="NAD(P)-bd_dom_sf"/>
</dbReference>
<dbReference type="SUPFAM" id="SSF51735">
    <property type="entry name" value="NAD(P)-binding Rossmann-fold domains"/>
    <property type="match status" value="1"/>
</dbReference>
<dbReference type="InterPro" id="IPR008927">
    <property type="entry name" value="6-PGluconate_DH-like_C_sf"/>
</dbReference>
<reference evidence="4 5" key="1">
    <citation type="journal article" date="2017" name="Mycologia">
        <title>Bifiguratus adelaidae, gen. et sp. nov., a new member of Mucoromycotina in endophytic and soil-dwelling habitats.</title>
        <authorList>
            <person name="Torres-Cruz T.J."/>
            <person name="Billingsley Tobias T.L."/>
            <person name="Almatruk M."/>
            <person name="Hesse C."/>
            <person name="Kuske C.R."/>
            <person name="Desiro A."/>
            <person name="Benucci G.M."/>
            <person name="Bonito G."/>
            <person name="Stajich J.E."/>
            <person name="Dunlap C."/>
            <person name="Arnold A.E."/>
            <person name="Porras-Alfaro A."/>
        </authorList>
    </citation>
    <scope>NUCLEOTIDE SEQUENCE [LARGE SCALE GENOMIC DNA]</scope>
    <source>
        <strain evidence="4 5">AZ0501</strain>
    </source>
</reference>
<keyword evidence="5" id="KW-1185">Reference proteome</keyword>
<dbReference type="AlphaFoldDB" id="A0A261Y879"/>
<evidence type="ECO:0008006" key="6">
    <source>
        <dbReference type="Google" id="ProtNLM"/>
    </source>
</evidence>
<comment type="caution">
    <text evidence="4">The sequence shown here is derived from an EMBL/GenBank/DDBJ whole genome shotgun (WGS) entry which is preliminary data.</text>
</comment>
<dbReference type="Gene3D" id="3.40.50.720">
    <property type="entry name" value="NAD(P)-binding Rossmann-like Domain"/>
    <property type="match status" value="1"/>
</dbReference>
<evidence type="ECO:0000259" key="2">
    <source>
        <dbReference type="Pfam" id="PF03446"/>
    </source>
</evidence>
<dbReference type="EMBL" id="MVBO01000001">
    <property type="protein sequence ID" value="OZJ06840.1"/>
    <property type="molecule type" value="Genomic_DNA"/>
</dbReference>
<dbReference type="Gene3D" id="1.10.1040.10">
    <property type="entry name" value="N-(1-d-carboxylethyl)-l-norvaline Dehydrogenase, domain 2"/>
    <property type="match status" value="1"/>
</dbReference>
<name>A0A261Y879_9FUNG</name>
<feature type="domain" description="6-phosphogluconate dehydrogenase NADP-binding" evidence="2">
    <location>
        <begin position="7"/>
        <end position="132"/>
    </location>
</feature>
<evidence type="ECO:0000313" key="4">
    <source>
        <dbReference type="EMBL" id="OZJ06840.1"/>
    </source>
</evidence>
<evidence type="ECO:0000256" key="1">
    <source>
        <dbReference type="ARBA" id="ARBA00007598"/>
    </source>
</evidence>
<dbReference type="Proteomes" id="UP000242875">
    <property type="component" value="Unassembled WGS sequence"/>
</dbReference>
<dbReference type="SUPFAM" id="SSF48179">
    <property type="entry name" value="6-phosphogluconate dehydrogenase C-terminal domain-like"/>
    <property type="match status" value="1"/>
</dbReference>
<evidence type="ECO:0000313" key="5">
    <source>
        <dbReference type="Proteomes" id="UP000242875"/>
    </source>
</evidence>
<dbReference type="OrthoDB" id="9988102at2759"/>
<feature type="domain" description="Phosphogluconate dehydrogenase NAD-binding putative C-terminal" evidence="3">
    <location>
        <begin position="198"/>
        <end position="267"/>
    </location>
</feature>
<evidence type="ECO:0000259" key="3">
    <source>
        <dbReference type="Pfam" id="PF09130"/>
    </source>
</evidence>
<dbReference type="PANTHER" id="PTHR43580:SF2">
    <property type="entry name" value="CYTOKINE-LIKE NUCLEAR FACTOR N-PAC"/>
    <property type="match status" value="1"/>
</dbReference>
<dbReference type="InterPro" id="IPR015814">
    <property type="entry name" value="Pgluconate_DH_NAD-bd_C"/>
</dbReference>
<dbReference type="InterPro" id="IPR013328">
    <property type="entry name" value="6PGD_dom2"/>
</dbReference>
<dbReference type="InterPro" id="IPR051265">
    <property type="entry name" value="HIBADH-related_NP60_sf"/>
</dbReference>
<protein>
    <recommendedName>
        <fullName evidence="6">Phosphogluconate dehydrogenase NAD-binding putative C-terminal domain-containing protein</fullName>
    </recommendedName>
</protein>
<sequence>MTREQNIAILSPGDMGNAVGKVLRHNGYGIRTSLEGRSQRTATLAAAAGFDIDTSDRELVTNSGIIVSILVPSEAIRTAERIAAVVKQLGPDDPKPIYVDLNAISMKSAQRVQEIVEDAGMRMVDGGIMGGPPQIGGYQPRIYLSGELAPQIQDMLVRGGLDVRILGPDIGKASAFKMMYASLHKGLTALCIQASVSAKALDLLPQLQQELADSSPTMLTNMEKGVPGMAPKAYRWVGEMDEIADTYEAVGMTPTIFRGAADLYRFVTSTELAKEVPEDPRKSLDETVTILANAL</sequence>
<dbReference type="Pfam" id="PF03446">
    <property type="entry name" value="NAD_binding_2"/>
    <property type="match status" value="1"/>
</dbReference>
<organism evidence="4 5">
    <name type="scientific">Bifiguratus adelaidae</name>
    <dbReference type="NCBI Taxonomy" id="1938954"/>
    <lineage>
        <taxon>Eukaryota</taxon>
        <taxon>Fungi</taxon>
        <taxon>Fungi incertae sedis</taxon>
        <taxon>Mucoromycota</taxon>
        <taxon>Mucoromycotina</taxon>
        <taxon>Endogonomycetes</taxon>
        <taxon>Endogonales</taxon>
        <taxon>Endogonales incertae sedis</taxon>
        <taxon>Bifiguratus</taxon>
    </lineage>
</organism>
<dbReference type="Pfam" id="PF09130">
    <property type="entry name" value="DUF1932"/>
    <property type="match status" value="1"/>
</dbReference>
<dbReference type="GO" id="GO:0050661">
    <property type="term" value="F:NADP binding"/>
    <property type="evidence" value="ECO:0007669"/>
    <property type="project" value="InterPro"/>
</dbReference>
<comment type="similarity">
    <text evidence="1">Belongs to the HIBADH-related family. NP60 subfamily.</text>
</comment>
<proteinExistence type="inferred from homology"/>
<dbReference type="PANTHER" id="PTHR43580">
    <property type="entry name" value="OXIDOREDUCTASE GLYR1-RELATED"/>
    <property type="match status" value="1"/>
</dbReference>
<dbReference type="InterPro" id="IPR006115">
    <property type="entry name" value="6PGDH_NADP-bd"/>
</dbReference>